<protein>
    <recommendedName>
        <fullName evidence="1">DUF4158 domain-containing protein</fullName>
    </recommendedName>
</protein>
<accession>A0ABN3NS99</accession>
<evidence type="ECO:0000259" key="1">
    <source>
        <dbReference type="Pfam" id="PF13700"/>
    </source>
</evidence>
<keyword evidence="3" id="KW-1185">Reference proteome</keyword>
<dbReference type="Pfam" id="PF13700">
    <property type="entry name" value="DUF4158"/>
    <property type="match status" value="1"/>
</dbReference>
<gene>
    <name evidence="2" type="ORF">GCM10010201_36230</name>
</gene>
<evidence type="ECO:0000313" key="3">
    <source>
        <dbReference type="Proteomes" id="UP001499978"/>
    </source>
</evidence>
<organism evidence="2 3">
    <name type="scientific">Pilimelia columellifera subsp. columellifera</name>
    <dbReference type="NCBI Taxonomy" id="706583"/>
    <lineage>
        <taxon>Bacteria</taxon>
        <taxon>Bacillati</taxon>
        <taxon>Actinomycetota</taxon>
        <taxon>Actinomycetes</taxon>
        <taxon>Micromonosporales</taxon>
        <taxon>Micromonosporaceae</taxon>
        <taxon>Pilimelia</taxon>
    </lineage>
</organism>
<sequence length="437" mass="48703">MGTPAVEDLERFFLLDDVDLKLVRGRRGAANRLGFALQLTTVRFLGTFLDDPLAVPDAVLEYLAGQLGIRRPGVVRDYLMREMTRFEHRWEIQATDGWQEFSEVTDELTRWIDRRAWATGEGRKAIFDRAVPWLRQRRVLLPALVPLTRLVGRVVQQSHLRLWETLLELVTAEQAVLLLKLVEVAEGQRISALEWLRREPTGDTATALVKALSRVAEVAGIGLGGVDMSVVPQRRVVDLARVGMTANATALRMRTPYAKRVATLLATIVYLEGKATDDALEMFDVVMTTQLLARAQRESAKDQAKRYTRVSREASKLAAAMEVVLTATEAEQDMPIARMWDLIEDVVPRSELRAAVALIHEVAPPGADPEQEWQTALAARFPVARKFVRLLAETIEFGATADAAAVLIALNGLPDLLDARPSKTVCHLGLLQRLVVR</sequence>
<name>A0ABN3NS99_9ACTN</name>
<proteinExistence type="predicted"/>
<dbReference type="InterPro" id="IPR025296">
    <property type="entry name" value="DUF4158"/>
</dbReference>
<dbReference type="EMBL" id="BAAARY010000054">
    <property type="protein sequence ID" value="GAA2533597.1"/>
    <property type="molecule type" value="Genomic_DNA"/>
</dbReference>
<reference evidence="2 3" key="1">
    <citation type="journal article" date="2019" name="Int. J. Syst. Evol. Microbiol.">
        <title>The Global Catalogue of Microorganisms (GCM) 10K type strain sequencing project: providing services to taxonomists for standard genome sequencing and annotation.</title>
        <authorList>
            <consortium name="The Broad Institute Genomics Platform"/>
            <consortium name="The Broad Institute Genome Sequencing Center for Infectious Disease"/>
            <person name="Wu L."/>
            <person name="Ma J."/>
        </authorList>
    </citation>
    <scope>NUCLEOTIDE SEQUENCE [LARGE SCALE GENOMIC DNA]</scope>
    <source>
        <strain evidence="2 3">JCM 3367</strain>
    </source>
</reference>
<evidence type="ECO:0000313" key="2">
    <source>
        <dbReference type="EMBL" id="GAA2533597.1"/>
    </source>
</evidence>
<dbReference type="Proteomes" id="UP001499978">
    <property type="component" value="Unassembled WGS sequence"/>
</dbReference>
<feature type="domain" description="DUF4158" evidence="1">
    <location>
        <begin position="7"/>
        <end position="154"/>
    </location>
</feature>
<comment type="caution">
    <text evidence="2">The sequence shown here is derived from an EMBL/GenBank/DDBJ whole genome shotgun (WGS) entry which is preliminary data.</text>
</comment>